<dbReference type="EMBL" id="LNGC01000033">
    <property type="protein sequence ID" value="KYC52124.1"/>
    <property type="molecule type" value="Genomic_DNA"/>
</dbReference>
<name>A0A150J575_9EURY</name>
<dbReference type="AlphaFoldDB" id="A0A150J575"/>
<organism evidence="1 2">
    <name type="scientific">Candidatus Methanofastidiosum methylothiophilum</name>
    <dbReference type="NCBI Taxonomy" id="1705564"/>
    <lineage>
        <taxon>Archaea</taxon>
        <taxon>Methanobacteriati</taxon>
        <taxon>Methanobacteriota</taxon>
        <taxon>Stenosarchaea group</taxon>
        <taxon>Candidatus Methanofastidiosia</taxon>
        <taxon>Candidatus Methanofastidiosales</taxon>
        <taxon>Candidatus Methanofastidiosaceae</taxon>
        <taxon>Candidatus Methanofastidiosum</taxon>
    </lineage>
</organism>
<protein>
    <submittedName>
        <fullName evidence="1">Hydrogenase subunit EhbN</fullName>
    </submittedName>
</protein>
<dbReference type="STRING" id="1705564.APG08_00263"/>
<evidence type="ECO:0000313" key="2">
    <source>
        <dbReference type="Proteomes" id="UP000075398"/>
    </source>
</evidence>
<proteinExistence type="predicted"/>
<gene>
    <name evidence="1" type="ORF">AMQ22_00986</name>
</gene>
<sequence length="54" mass="5856">MEVACIGDQLTDGMLTMASCDPCLACTNRAIVVENGKEKIITEEDVKSLIRRGL</sequence>
<dbReference type="Proteomes" id="UP000075398">
    <property type="component" value="Unassembled WGS sequence"/>
</dbReference>
<reference evidence="1 2" key="1">
    <citation type="journal article" date="2016" name="ISME J.">
        <title>Chasing the elusive Euryarchaeota class WSA2: genomes reveal a uniquely fastidious methyl-reducing methanogen.</title>
        <authorList>
            <person name="Nobu M.K."/>
            <person name="Narihiro T."/>
            <person name="Kuroda K."/>
            <person name="Mei R."/>
            <person name="Liu W.T."/>
        </authorList>
    </citation>
    <scope>NUCLEOTIDE SEQUENCE [LARGE SCALE GENOMIC DNA]</scope>
    <source>
        <strain evidence="1">U1lsi0528_Bin055</strain>
    </source>
</reference>
<accession>A0A150J575</accession>
<evidence type="ECO:0000313" key="1">
    <source>
        <dbReference type="EMBL" id="KYC52124.1"/>
    </source>
</evidence>
<comment type="caution">
    <text evidence="1">The sequence shown here is derived from an EMBL/GenBank/DDBJ whole genome shotgun (WGS) entry which is preliminary data.</text>
</comment>